<dbReference type="Proteomes" id="UP001623041">
    <property type="component" value="Unassembled WGS sequence"/>
</dbReference>
<evidence type="ECO:0000256" key="3">
    <source>
        <dbReference type="ARBA" id="ARBA00048447"/>
    </source>
</evidence>
<dbReference type="RefSeq" id="WP_406579655.1">
    <property type="nucleotide sequence ID" value="NZ_JBJHQH010000003.1"/>
</dbReference>
<evidence type="ECO:0000256" key="2">
    <source>
        <dbReference type="ARBA" id="ARBA00021980"/>
    </source>
</evidence>
<dbReference type="Gene3D" id="3.40.50.1580">
    <property type="entry name" value="Nucleoside phosphorylase domain"/>
    <property type="match status" value="1"/>
</dbReference>
<dbReference type="InterPro" id="IPR035994">
    <property type="entry name" value="Nucleoside_phosphorylase_sf"/>
</dbReference>
<feature type="domain" description="Nucleoside phosphorylase" evidence="4">
    <location>
        <begin position="19"/>
        <end position="204"/>
    </location>
</feature>
<protein>
    <recommendedName>
        <fullName evidence="2">Uridine phosphorylase</fullName>
        <ecNumber evidence="1">2.4.2.3</ecNumber>
    </recommendedName>
</protein>
<proteinExistence type="predicted"/>
<dbReference type="InterPro" id="IPR000845">
    <property type="entry name" value="Nucleoside_phosphorylase_d"/>
</dbReference>
<dbReference type="EMBL" id="JBJHQH010000003">
    <property type="protein sequence ID" value="MFK9090971.1"/>
    <property type="molecule type" value="Genomic_DNA"/>
</dbReference>
<gene>
    <name evidence="5" type="ORF">ACJEBI_05720</name>
</gene>
<dbReference type="EC" id="2.4.2.3" evidence="1"/>
<sequence length="248" mass="26993">MEMNQQPHIRIGNGHEVQYALLPGDPGRVEEVAKFLDNPVEIAYNREYKTIKGFYKGVPVFVTSTGIGGVSAGIAIEELKNIGVTVMIRIGSCGALQPQLRLGDLVIASGAVRNDGASYAYINKAYPAIPDTDLLFHVINAAKKNGTKNYTGIVRCHDSFYTDKEQEIDKYWSEKGILASDMETAALFVIGGLRGIKTASILNVVVEKEGDLEGGINDYIDAKNNSKRGEELEILTALEAIVSYDSSF</sequence>
<reference evidence="5 6" key="1">
    <citation type="submission" date="2024-11" db="EMBL/GenBank/DDBJ databases">
        <authorList>
            <person name="Lucas J.A."/>
        </authorList>
    </citation>
    <scope>NUCLEOTIDE SEQUENCE [LARGE SCALE GENOMIC DNA]</scope>
    <source>
        <strain evidence="5 6">Z 5.4</strain>
    </source>
</reference>
<organism evidence="5 6">
    <name type="scientific">Bacillus salipaludis</name>
    <dbReference type="NCBI Taxonomy" id="2547811"/>
    <lineage>
        <taxon>Bacteria</taxon>
        <taxon>Bacillati</taxon>
        <taxon>Bacillota</taxon>
        <taxon>Bacilli</taxon>
        <taxon>Bacillales</taxon>
        <taxon>Bacillaceae</taxon>
        <taxon>Bacillus</taxon>
    </lineage>
</organism>
<dbReference type="PANTHER" id="PTHR43691:SF11">
    <property type="entry name" value="FI09636P-RELATED"/>
    <property type="match status" value="1"/>
</dbReference>
<accession>A0ABW8RC07</accession>
<evidence type="ECO:0000259" key="4">
    <source>
        <dbReference type="Pfam" id="PF01048"/>
    </source>
</evidence>
<keyword evidence="6" id="KW-1185">Reference proteome</keyword>
<comment type="caution">
    <text evidence="5">The sequence shown here is derived from an EMBL/GenBank/DDBJ whole genome shotgun (WGS) entry which is preliminary data.</text>
</comment>
<dbReference type="PANTHER" id="PTHR43691">
    <property type="entry name" value="URIDINE PHOSPHORYLASE"/>
    <property type="match status" value="1"/>
</dbReference>
<name>A0ABW8RC07_9BACI</name>
<evidence type="ECO:0000313" key="5">
    <source>
        <dbReference type="EMBL" id="MFK9090971.1"/>
    </source>
</evidence>
<evidence type="ECO:0000313" key="6">
    <source>
        <dbReference type="Proteomes" id="UP001623041"/>
    </source>
</evidence>
<evidence type="ECO:0000256" key="1">
    <source>
        <dbReference type="ARBA" id="ARBA00011888"/>
    </source>
</evidence>
<dbReference type="Pfam" id="PF01048">
    <property type="entry name" value="PNP_UDP_1"/>
    <property type="match status" value="1"/>
</dbReference>
<dbReference type="SUPFAM" id="SSF53167">
    <property type="entry name" value="Purine and uridine phosphorylases"/>
    <property type="match status" value="1"/>
</dbReference>
<dbReference type="CDD" id="cd17767">
    <property type="entry name" value="UP_EcUdp-like"/>
    <property type="match status" value="1"/>
</dbReference>
<comment type="catalytic activity">
    <reaction evidence="3">
        <text>uridine + phosphate = alpha-D-ribose 1-phosphate + uracil</text>
        <dbReference type="Rhea" id="RHEA:24388"/>
        <dbReference type="ChEBI" id="CHEBI:16704"/>
        <dbReference type="ChEBI" id="CHEBI:17568"/>
        <dbReference type="ChEBI" id="CHEBI:43474"/>
        <dbReference type="ChEBI" id="CHEBI:57720"/>
        <dbReference type="EC" id="2.4.2.3"/>
    </reaction>
</comment>